<sequence length="940" mass="103711">MGDASGKTAAMALAVVEKRPQRPGGCVGGILFQLFDWNRKFAKKKLFSKKLLPPVRLKKSSKKFGGEEKLPKHRLIADENSGGFPNLKKNDGTCNVDSEQKKEMRTPGLVARLMGLEALPAVQKDKLKKASLSASVSNNGDTFERRNFAVEKGESKHELRPQKLQKTGMSERRAVTRFGAETLQLKNVLSRSRKQHPKLASPVKSPRNLSGKNTSRLIGAATKILEPGLQRSRSKCALTYSSAVHHPPATDKLIREPTGISLEPSENSNYLIGGAAAAAQNGQSSSCRNCAHLLANREEQPSVFSPMSNSDACFSADQMDDPRVPVFCSMRGKMKDQETSPLYTSMDGGQPRHDYMDMVDNKPLNREGQRQWQTTSPQRKLQRDVCPSVGLKPKGLGQKHTLQERDRLPLRSKVSRPAVSRNLGNHSRLTLSAKMDNCQLETDRKIGERRHDPLSPVRKKRSMNIARQNECTGFVSSSLIKSTNARSNGLPGKETNSPCSKPQENRNRDSGKNEIGVVSFTFNSQMKRKTGINAEAEARTGPNGSNCEVPVKKSAFQKTAGKRSSQGSCSMSGDSLGALLEEKLRELTCQEEEESTLGDIAPRKTTAMILQELISALTPERPFHQDDLACNLKIQRDLLHADDRQPEMSSPPGVQSSQVNSKSTRKLVGFLQDREHLSPGSVLEASFSNDSCASSSPDDVSGQNLCAAELTEFCAEQRCLEADTDLLDSATSLGMGKFSRESVTPLIDNISEVLSKINLAEVHLKGGKLAHAKDVILNTEMVFGNAAAMPGEITNGGFSVGLFVLNELETLASVMWANFCGNDGFELDNAKGEEHQLKGFVFDCVIEYLDSRFSRYSNYGFNAWMRLPLRMKTEMLIGDIVEEVRRWAELAGLIIDELIEYEMSHSLGKWIDFELEGFETGAEIDRQILQSLIDELVIDF</sequence>
<organism evidence="1 2">
    <name type="scientific">Catharanthus roseus</name>
    <name type="common">Madagascar periwinkle</name>
    <name type="synonym">Vinca rosea</name>
    <dbReference type="NCBI Taxonomy" id="4058"/>
    <lineage>
        <taxon>Eukaryota</taxon>
        <taxon>Viridiplantae</taxon>
        <taxon>Streptophyta</taxon>
        <taxon>Embryophyta</taxon>
        <taxon>Tracheophyta</taxon>
        <taxon>Spermatophyta</taxon>
        <taxon>Magnoliopsida</taxon>
        <taxon>eudicotyledons</taxon>
        <taxon>Gunneridae</taxon>
        <taxon>Pentapetalae</taxon>
        <taxon>asterids</taxon>
        <taxon>lamiids</taxon>
        <taxon>Gentianales</taxon>
        <taxon>Apocynaceae</taxon>
        <taxon>Rauvolfioideae</taxon>
        <taxon>Vinceae</taxon>
        <taxon>Catharanthinae</taxon>
        <taxon>Catharanthus</taxon>
    </lineage>
</organism>
<evidence type="ECO:0000313" key="2">
    <source>
        <dbReference type="Proteomes" id="UP001060085"/>
    </source>
</evidence>
<reference evidence="2" key="1">
    <citation type="journal article" date="2023" name="Nat. Plants">
        <title>Single-cell RNA sequencing provides a high-resolution roadmap for understanding the multicellular compartmentation of specialized metabolism.</title>
        <authorList>
            <person name="Sun S."/>
            <person name="Shen X."/>
            <person name="Li Y."/>
            <person name="Li Y."/>
            <person name="Wang S."/>
            <person name="Li R."/>
            <person name="Zhang H."/>
            <person name="Shen G."/>
            <person name="Guo B."/>
            <person name="Wei J."/>
            <person name="Xu J."/>
            <person name="St-Pierre B."/>
            <person name="Chen S."/>
            <person name="Sun C."/>
        </authorList>
    </citation>
    <scope>NUCLEOTIDE SEQUENCE [LARGE SCALE GENOMIC DNA]</scope>
</reference>
<name>A0ACC0CHD6_CATRO</name>
<gene>
    <name evidence="1" type="ORF">M9H77_05522</name>
</gene>
<proteinExistence type="predicted"/>
<protein>
    <submittedName>
        <fullName evidence="1">Uncharacterized protein</fullName>
    </submittedName>
</protein>
<dbReference type="Proteomes" id="UP001060085">
    <property type="component" value="Linkage Group LG01"/>
</dbReference>
<evidence type="ECO:0000313" key="1">
    <source>
        <dbReference type="EMBL" id="KAI5684294.1"/>
    </source>
</evidence>
<accession>A0ACC0CHD6</accession>
<comment type="caution">
    <text evidence="1">The sequence shown here is derived from an EMBL/GenBank/DDBJ whole genome shotgun (WGS) entry which is preliminary data.</text>
</comment>
<keyword evidence="2" id="KW-1185">Reference proteome</keyword>
<dbReference type="EMBL" id="CM044701">
    <property type="protein sequence ID" value="KAI5684294.1"/>
    <property type="molecule type" value="Genomic_DNA"/>
</dbReference>